<keyword evidence="5" id="KW-1185">Reference proteome</keyword>
<dbReference type="PROSITE" id="PS00018">
    <property type="entry name" value="EF_HAND_1"/>
    <property type="match status" value="2"/>
</dbReference>
<organism evidence="4 5">
    <name type="scientific">Tagetes erecta</name>
    <name type="common">African marigold</name>
    <dbReference type="NCBI Taxonomy" id="13708"/>
    <lineage>
        <taxon>Eukaryota</taxon>
        <taxon>Viridiplantae</taxon>
        <taxon>Streptophyta</taxon>
        <taxon>Embryophyta</taxon>
        <taxon>Tracheophyta</taxon>
        <taxon>Spermatophyta</taxon>
        <taxon>Magnoliopsida</taxon>
        <taxon>eudicotyledons</taxon>
        <taxon>Gunneridae</taxon>
        <taxon>Pentapetalae</taxon>
        <taxon>asterids</taxon>
        <taxon>campanulids</taxon>
        <taxon>Asterales</taxon>
        <taxon>Asteraceae</taxon>
        <taxon>Asteroideae</taxon>
        <taxon>Heliantheae alliance</taxon>
        <taxon>Tageteae</taxon>
        <taxon>Tagetes</taxon>
    </lineage>
</organism>
<feature type="compositionally biased region" description="Polar residues" evidence="2">
    <location>
        <begin position="248"/>
        <end position="258"/>
    </location>
</feature>
<dbReference type="SUPFAM" id="SSF57850">
    <property type="entry name" value="RING/U-box"/>
    <property type="match status" value="1"/>
</dbReference>
<dbReference type="CDD" id="cd00051">
    <property type="entry name" value="EFh"/>
    <property type="match status" value="1"/>
</dbReference>
<comment type="caution">
    <text evidence="4">The sequence shown here is derived from an EMBL/GenBank/DDBJ whole genome shotgun (WGS) entry which is preliminary data.</text>
</comment>
<dbReference type="AlphaFoldDB" id="A0AAD8NUG7"/>
<dbReference type="GO" id="GO:0005509">
    <property type="term" value="F:calcium ion binding"/>
    <property type="evidence" value="ECO:0007669"/>
    <property type="project" value="InterPro"/>
</dbReference>
<name>A0AAD8NUG7_TARER</name>
<proteinExistence type="predicted"/>
<feature type="domain" description="EF-hand" evidence="3">
    <location>
        <begin position="128"/>
        <end position="155"/>
    </location>
</feature>
<dbReference type="Gene3D" id="1.10.238.10">
    <property type="entry name" value="EF-hand"/>
    <property type="match status" value="1"/>
</dbReference>
<dbReference type="Proteomes" id="UP001229421">
    <property type="component" value="Unassembled WGS sequence"/>
</dbReference>
<gene>
    <name evidence="4" type="ORF">QVD17_23343</name>
</gene>
<evidence type="ECO:0000256" key="1">
    <source>
        <dbReference type="ARBA" id="ARBA00022837"/>
    </source>
</evidence>
<accession>A0AAD8NUG7</accession>
<reference evidence="4" key="1">
    <citation type="journal article" date="2023" name="bioRxiv">
        <title>Improved chromosome-level genome assembly for marigold (Tagetes erecta).</title>
        <authorList>
            <person name="Jiang F."/>
            <person name="Yuan L."/>
            <person name="Wang S."/>
            <person name="Wang H."/>
            <person name="Xu D."/>
            <person name="Wang A."/>
            <person name="Fan W."/>
        </authorList>
    </citation>
    <scope>NUCLEOTIDE SEQUENCE</scope>
    <source>
        <strain evidence="4">WSJ</strain>
        <tissue evidence="4">Leaf</tissue>
    </source>
</reference>
<dbReference type="InterPro" id="IPR011992">
    <property type="entry name" value="EF-hand-dom_pair"/>
</dbReference>
<dbReference type="SMART" id="SM00054">
    <property type="entry name" value="EFh"/>
    <property type="match status" value="2"/>
</dbReference>
<dbReference type="InterPro" id="IPR018247">
    <property type="entry name" value="EF_Hand_1_Ca_BS"/>
</dbReference>
<dbReference type="SUPFAM" id="SSF47473">
    <property type="entry name" value="EF-hand"/>
    <property type="match status" value="1"/>
</dbReference>
<evidence type="ECO:0000256" key="2">
    <source>
        <dbReference type="SAM" id="MobiDB-lite"/>
    </source>
</evidence>
<evidence type="ECO:0000313" key="4">
    <source>
        <dbReference type="EMBL" id="KAK1421186.1"/>
    </source>
</evidence>
<dbReference type="InterPro" id="IPR002048">
    <property type="entry name" value="EF_hand_dom"/>
</dbReference>
<sequence length="344" mass="39324">MSQDSRIQTRKGSLPIAVRMCGYCSCEDSNQEDRVSAVKQWHAGRADRARSIEYSTLYGLLQHQVIYNMEELSKIAKAYYQASTDHLQQLARDFFSAMDHDGDGSIDLREFMEFMREEGYGQMTDTSIFKQLDLDGNGTLDFFEVMTLYYIIKSGRPFCDHCKMFIMATYFTCVGCLESQNGQSFYLCLECYIRQKCDHTHSDLSRFVDNFSLLEAMTKLKYGGENSRPFETNSVSSVPNKPHPGHNHTWNPSLTMGQAPQRPPLVHNQHWYWNQCATPSAPLMPMVHNHTLIQNNYSYNHRPPHHVLHPAPVIPQRQQWQTALGALNAALHISAIGSNLCSIL</sequence>
<feature type="domain" description="EF-hand" evidence="3">
    <location>
        <begin position="86"/>
        <end position="121"/>
    </location>
</feature>
<dbReference type="Pfam" id="PF13499">
    <property type="entry name" value="EF-hand_7"/>
    <property type="match status" value="1"/>
</dbReference>
<evidence type="ECO:0000313" key="5">
    <source>
        <dbReference type="Proteomes" id="UP001229421"/>
    </source>
</evidence>
<dbReference type="EMBL" id="JAUHHV010000006">
    <property type="protein sequence ID" value="KAK1421186.1"/>
    <property type="molecule type" value="Genomic_DNA"/>
</dbReference>
<keyword evidence="1" id="KW-0106">Calcium</keyword>
<feature type="region of interest" description="Disordered" evidence="2">
    <location>
        <begin position="231"/>
        <end position="259"/>
    </location>
</feature>
<evidence type="ECO:0000259" key="3">
    <source>
        <dbReference type="PROSITE" id="PS50222"/>
    </source>
</evidence>
<protein>
    <recommendedName>
        <fullName evidence="3">EF-hand domain-containing protein</fullName>
    </recommendedName>
</protein>
<dbReference type="PROSITE" id="PS50222">
    <property type="entry name" value="EF_HAND_2"/>
    <property type="match status" value="2"/>
</dbReference>